<accession>A0A6J5LB76</accession>
<name>A0A6J5LB76_9CAUD</name>
<sequence>MFTVLHLEETDLDGPQRLYQTERPIYWKSKDSLSFLEISTDEKGIVRLLETGTAIVMNDNGKTVAKYKLG</sequence>
<evidence type="ECO:0000313" key="1">
    <source>
        <dbReference type="EMBL" id="CAB4130742.1"/>
    </source>
</evidence>
<dbReference type="EMBL" id="LR796248">
    <property type="protein sequence ID" value="CAB4130742.1"/>
    <property type="molecule type" value="Genomic_DNA"/>
</dbReference>
<organism evidence="1">
    <name type="scientific">uncultured Caudovirales phage</name>
    <dbReference type="NCBI Taxonomy" id="2100421"/>
    <lineage>
        <taxon>Viruses</taxon>
        <taxon>Duplodnaviria</taxon>
        <taxon>Heunggongvirae</taxon>
        <taxon>Uroviricota</taxon>
        <taxon>Caudoviricetes</taxon>
        <taxon>Peduoviridae</taxon>
        <taxon>Maltschvirus</taxon>
        <taxon>Maltschvirus maltsch</taxon>
    </lineage>
</organism>
<reference evidence="1" key="1">
    <citation type="submission" date="2020-04" db="EMBL/GenBank/DDBJ databases">
        <authorList>
            <person name="Chiriac C."/>
            <person name="Salcher M."/>
            <person name="Ghai R."/>
            <person name="Kavagutti S V."/>
        </authorList>
    </citation>
    <scope>NUCLEOTIDE SEQUENCE</scope>
</reference>
<protein>
    <submittedName>
        <fullName evidence="1">Uncharacterized protein</fullName>
    </submittedName>
</protein>
<proteinExistence type="predicted"/>
<gene>
    <name evidence="1" type="ORF">UFOVP122_24</name>
</gene>